<sequence length="81" mass="9835">MRPAMVQLKDYTFKNPNWAVAFSEQSGELQNQRPDYEHFDFPGRFKDVQHGQDFTRYRLDALRKIIAEDQAWRYHFQRLPS</sequence>
<dbReference type="Pfam" id="PF05954">
    <property type="entry name" value="Phage_GPD"/>
    <property type="match status" value="1"/>
</dbReference>
<proteinExistence type="predicted"/>
<reference evidence="1 2" key="1">
    <citation type="journal article" date="2004" name="Proc. Natl. Acad. Sci. U.S.A.">
        <title>Insights into the evolution of Yersinia pestis through whole-genome comparison with Yersinia pseudotuberculosis.</title>
        <authorList>
            <person name="Chain P.S.G."/>
            <person name="Carniel E."/>
            <person name="Larimer F.W."/>
            <person name="Lamerdin J."/>
            <person name="Stoutland P.O."/>
            <person name="Regala W.M."/>
            <person name="Georgescu A.M."/>
            <person name="Vergez L.M."/>
            <person name="Land M.L."/>
            <person name="Motin V.L."/>
            <person name="Brubaker R.R."/>
            <person name="Fowler J."/>
            <person name="Hinnebusch J."/>
            <person name="Marceau M."/>
            <person name="Medigue C."/>
            <person name="Simonet M."/>
            <person name="Chenal-Francisque V."/>
            <person name="Souza B."/>
            <person name="Dacheux D."/>
            <person name="Elliott J.M."/>
            <person name="Derbise A."/>
            <person name="Hauser L.J."/>
            <person name="Garcia E."/>
        </authorList>
    </citation>
    <scope>NUCLEOTIDE SEQUENCE [LARGE SCALE GENOMIC DNA]</scope>
    <source>
        <strain evidence="2">IP32953</strain>
    </source>
</reference>
<accession>Q665A5</accession>
<dbReference type="EMBL" id="BX936398">
    <property type="protein sequence ID" value="CAH22851.1"/>
    <property type="molecule type" value="Genomic_DNA"/>
</dbReference>
<dbReference type="Gene3D" id="4.10.220.110">
    <property type="match status" value="1"/>
</dbReference>
<organism evidence="1 2">
    <name type="scientific">Yersinia pseudotuberculosis serotype I (strain IP32953)</name>
    <dbReference type="NCBI Taxonomy" id="273123"/>
    <lineage>
        <taxon>Bacteria</taxon>
        <taxon>Pseudomonadati</taxon>
        <taxon>Pseudomonadota</taxon>
        <taxon>Gammaproteobacteria</taxon>
        <taxon>Enterobacterales</taxon>
        <taxon>Yersiniaceae</taxon>
        <taxon>Yersinia</taxon>
    </lineage>
</organism>
<dbReference type="Proteomes" id="UP000001011">
    <property type="component" value="Chromosome"/>
</dbReference>
<evidence type="ECO:0000313" key="2">
    <source>
        <dbReference type="Proteomes" id="UP000001011"/>
    </source>
</evidence>
<protein>
    <submittedName>
        <fullName evidence="1">Putative Rhs accessory genetic element</fullName>
    </submittedName>
</protein>
<gene>
    <name evidence="1" type="ordered locus">YPTB3613</name>
</gene>
<evidence type="ECO:0000313" key="1">
    <source>
        <dbReference type="EMBL" id="CAH22851.1"/>
    </source>
</evidence>
<dbReference type="AlphaFoldDB" id="Q665A5"/>
<dbReference type="KEGG" id="yps:YPTB3613"/>
<name>Q665A5_YERPS</name>
<dbReference type="SUPFAM" id="SSF69279">
    <property type="entry name" value="Phage tail proteins"/>
    <property type="match status" value="1"/>
</dbReference>